<evidence type="ECO:0000256" key="6">
    <source>
        <dbReference type="PROSITE-ProRule" id="PRU01016"/>
    </source>
</evidence>
<sequence length="715" mass="78535">MATENRPEEARMLSEADDLRKKLEGLGKAVLETAAIVARMRSGAASSTAEALMEMRVGMSAEDIAALDNIHRLAIEEGRIRASMSPFALKMVAASEGKVRQHAISLLQAGHPVGDARLEQIVMHEKRLTLGDSGREEEMLADRLLLRAAAKAERAIPELRARIEDLLGLLEHFIWEYVPCHPDEGRKVFRHRSGYDTAHGRLKRLSSSVLADFEGLLGADESLSGLAAATAQERRIEAAHQVLRRLAAGKFGHAGGFAFGKGSGAIFSSEFVDALRDICPPEEDSRNRLVSAQPLSPKLRVLELCAGAGGQAIGLMSAGFEHAAMYEKSWNRVKTLKRNWPAWPVHRHDVTELSDDVLAGFEGIDLLAAGPPCEPFSQAASARSGRYSKDNLFPQMTRAVRIARPRAFMFENVPGLATQHATYLAEIYGDLSELGYRVDVVRIRTRDYGLPQTRERLVIVGIRNDQPGTFLLPQVNPVERSVAEVLGPLVVRHETPENLKTSVPRESQQWIYDRWAESWRSTHAGSMLPTILTTTSEKREEWLGPWRLQGFDISTIAKDPPSVAEVTGLDFKPQMTVEVLARAQGFPPGWTFLAARSGQVAMVGDAFPPIVAKVIGLQIRAALSGADLAAALGETLVDASLIGRKPVRLGPRWPAGVELQVEHVLRGASVRDVEPNHKRRTRLRQIVEAAEGSRRAEEALNDLWTDALFPQGPPD</sequence>
<dbReference type="InterPro" id="IPR001525">
    <property type="entry name" value="C5_MeTfrase"/>
</dbReference>
<feature type="active site" evidence="6">
    <location>
        <position position="373"/>
    </location>
</feature>
<proteinExistence type="inferred from homology"/>
<dbReference type="PROSITE" id="PS00094">
    <property type="entry name" value="C5_MTASE_1"/>
    <property type="match status" value="1"/>
</dbReference>
<dbReference type="PRINTS" id="PR00105">
    <property type="entry name" value="C5METTRFRASE"/>
</dbReference>
<evidence type="ECO:0000256" key="1">
    <source>
        <dbReference type="ARBA" id="ARBA00022603"/>
    </source>
</evidence>
<dbReference type="EMBL" id="JALPRY010000014">
    <property type="protein sequence ID" value="MCK8780807.1"/>
    <property type="molecule type" value="Genomic_DNA"/>
</dbReference>
<keyword evidence="10" id="KW-1185">Reference proteome</keyword>
<reference evidence="9 10" key="1">
    <citation type="submission" date="2022-04" db="EMBL/GenBank/DDBJ databases">
        <title>Rhizobium coralii sp. nov., isolated from coral Turbinaria peltata.</title>
        <authorList>
            <person name="Sun H."/>
        </authorList>
    </citation>
    <scope>NUCLEOTIDE SEQUENCE [LARGE SCALE GENOMIC DNA]</scope>
    <source>
        <strain evidence="9 10">NTR19</strain>
    </source>
</reference>
<dbReference type="PANTHER" id="PTHR10629">
    <property type="entry name" value="CYTOSINE-SPECIFIC METHYLTRANSFERASE"/>
    <property type="match status" value="1"/>
</dbReference>
<keyword evidence="2 6" id="KW-0808">Transferase</keyword>
<evidence type="ECO:0000313" key="9">
    <source>
        <dbReference type="EMBL" id="MCK8780807.1"/>
    </source>
</evidence>
<dbReference type="Gene3D" id="3.40.50.150">
    <property type="entry name" value="Vaccinia Virus protein VP39"/>
    <property type="match status" value="1"/>
</dbReference>
<comment type="caution">
    <text evidence="9">The sequence shown here is derived from an EMBL/GenBank/DDBJ whole genome shotgun (WGS) entry which is preliminary data.</text>
</comment>
<dbReference type="NCBIfam" id="TIGR00675">
    <property type="entry name" value="dcm"/>
    <property type="match status" value="1"/>
</dbReference>
<evidence type="ECO:0000313" key="10">
    <source>
        <dbReference type="Proteomes" id="UP001202827"/>
    </source>
</evidence>
<comment type="catalytic activity">
    <reaction evidence="5 8">
        <text>a 2'-deoxycytidine in DNA + S-adenosyl-L-methionine = a 5-methyl-2'-deoxycytidine in DNA + S-adenosyl-L-homocysteine + H(+)</text>
        <dbReference type="Rhea" id="RHEA:13681"/>
        <dbReference type="Rhea" id="RHEA-COMP:11369"/>
        <dbReference type="Rhea" id="RHEA-COMP:11370"/>
        <dbReference type="ChEBI" id="CHEBI:15378"/>
        <dbReference type="ChEBI" id="CHEBI:57856"/>
        <dbReference type="ChEBI" id="CHEBI:59789"/>
        <dbReference type="ChEBI" id="CHEBI:85452"/>
        <dbReference type="ChEBI" id="CHEBI:85454"/>
        <dbReference type="EC" id="2.1.1.37"/>
    </reaction>
</comment>
<name>A0ABT0ISD4_9HYPH</name>
<gene>
    <name evidence="9" type="ORF">M0654_12510</name>
</gene>
<dbReference type="EC" id="2.1.1.37" evidence="8"/>
<dbReference type="RefSeq" id="WP_248683389.1">
    <property type="nucleotide sequence ID" value="NZ_JALPRY010000014.1"/>
</dbReference>
<dbReference type="PANTHER" id="PTHR10629:SF52">
    <property type="entry name" value="DNA (CYTOSINE-5)-METHYLTRANSFERASE 1"/>
    <property type="match status" value="1"/>
</dbReference>
<evidence type="ECO:0000256" key="2">
    <source>
        <dbReference type="ARBA" id="ARBA00022679"/>
    </source>
</evidence>
<evidence type="ECO:0000256" key="8">
    <source>
        <dbReference type="RuleBase" id="RU000417"/>
    </source>
</evidence>
<evidence type="ECO:0000256" key="7">
    <source>
        <dbReference type="RuleBase" id="RU000416"/>
    </source>
</evidence>
<comment type="similarity">
    <text evidence="6 7">Belongs to the class I-like SAM-binding methyltransferase superfamily. C5-methyltransferase family.</text>
</comment>
<dbReference type="GO" id="GO:0032259">
    <property type="term" value="P:methylation"/>
    <property type="evidence" value="ECO:0007669"/>
    <property type="project" value="UniProtKB-KW"/>
</dbReference>
<keyword evidence="1 6" id="KW-0489">Methyltransferase</keyword>
<accession>A0ABT0ISD4</accession>
<dbReference type="PROSITE" id="PS51679">
    <property type="entry name" value="SAM_MT_C5"/>
    <property type="match status" value="1"/>
</dbReference>
<evidence type="ECO:0000256" key="3">
    <source>
        <dbReference type="ARBA" id="ARBA00022691"/>
    </source>
</evidence>
<evidence type="ECO:0000256" key="5">
    <source>
        <dbReference type="ARBA" id="ARBA00047422"/>
    </source>
</evidence>
<dbReference type="Pfam" id="PF00145">
    <property type="entry name" value="DNA_methylase"/>
    <property type="match status" value="1"/>
</dbReference>
<evidence type="ECO:0000256" key="4">
    <source>
        <dbReference type="ARBA" id="ARBA00022747"/>
    </source>
</evidence>
<keyword evidence="3 6" id="KW-0949">S-adenosyl-L-methionine</keyword>
<dbReference type="InterPro" id="IPR050390">
    <property type="entry name" value="C5-Methyltransferase"/>
</dbReference>
<dbReference type="InterPro" id="IPR029063">
    <property type="entry name" value="SAM-dependent_MTases_sf"/>
</dbReference>
<dbReference type="Proteomes" id="UP001202827">
    <property type="component" value="Unassembled WGS sequence"/>
</dbReference>
<dbReference type="GO" id="GO:0008168">
    <property type="term" value="F:methyltransferase activity"/>
    <property type="evidence" value="ECO:0007669"/>
    <property type="project" value="UniProtKB-KW"/>
</dbReference>
<dbReference type="InterPro" id="IPR018117">
    <property type="entry name" value="C5_DNA_meth_AS"/>
</dbReference>
<keyword evidence="4" id="KW-0680">Restriction system</keyword>
<dbReference type="SUPFAM" id="SSF53335">
    <property type="entry name" value="S-adenosyl-L-methionine-dependent methyltransferases"/>
    <property type="match status" value="1"/>
</dbReference>
<dbReference type="Gene3D" id="3.90.120.10">
    <property type="entry name" value="DNA Methylase, subunit A, domain 2"/>
    <property type="match status" value="1"/>
</dbReference>
<protein>
    <recommendedName>
        <fullName evidence="8">Cytosine-specific methyltransferase</fullName>
        <ecNumber evidence="8">2.1.1.37</ecNumber>
    </recommendedName>
</protein>
<organism evidence="9 10">
    <name type="scientific">Neorhizobium turbinariae</name>
    <dbReference type="NCBI Taxonomy" id="2937795"/>
    <lineage>
        <taxon>Bacteria</taxon>
        <taxon>Pseudomonadati</taxon>
        <taxon>Pseudomonadota</taxon>
        <taxon>Alphaproteobacteria</taxon>
        <taxon>Hyphomicrobiales</taxon>
        <taxon>Rhizobiaceae</taxon>
        <taxon>Rhizobium/Agrobacterium group</taxon>
        <taxon>Neorhizobium</taxon>
    </lineage>
</organism>